<dbReference type="SUPFAM" id="SSF48452">
    <property type="entry name" value="TPR-like"/>
    <property type="match status" value="1"/>
</dbReference>
<comment type="caution">
    <text evidence="3">The sequence shown here is derived from an EMBL/GenBank/DDBJ whole genome shotgun (WGS) entry which is preliminary data.</text>
</comment>
<dbReference type="Gene3D" id="1.25.40.10">
    <property type="entry name" value="Tetratricopeptide repeat domain"/>
    <property type="match status" value="1"/>
</dbReference>
<evidence type="ECO:0000313" key="3">
    <source>
        <dbReference type="EMBL" id="CAK9075303.1"/>
    </source>
</evidence>
<dbReference type="SMART" id="SM00028">
    <property type="entry name" value="TPR"/>
    <property type="match status" value="3"/>
</dbReference>
<reference evidence="3 4" key="1">
    <citation type="submission" date="2024-02" db="EMBL/GenBank/DDBJ databases">
        <authorList>
            <person name="Chen Y."/>
            <person name="Shah S."/>
            <person name="Dougan E. K."/>
            <person name="Thang M."/>
            <person name="Chan C."/>
        </authorList>
    </citation>
    <scope>NUCLEOTIDE SEQUENCE [LARGE SCALE GENOMIC DNA]</scope>
</reference>
<sequence>MAEGGYIESEPFEALQLKEEGNHFLKAGEFEPALDCYQRALTSLSQGGRGSAREVATVLGNVSCAQLSLGQPQLALEAARDAWRKDPSYSKALFREAKALLALGQFTDAVRAALHLLFLCGSSVEADVLKILEAAQEKPSQRPLQLGPATSAPSSSEATVESLQLVARCCDGEDLARLAQGNRRFWRQLSDQEVLDRAALVCPGASAGWLRRDATLGSAGWTFALHQAHGRSCVHDCVAVSTPGGALALVHLAADFTVLKEEALCTSGRCRSAPLRPSEVFLTLEELSQEMPTCPMPLLGGLDQ</sequence>
<evidence type="ECO:0000313" key="4">
    <source>
        <dbReference type="Proteomes" id="UP001642464"/>
    </source>
</evidence>
<evidence type="ECO:0000256" key="2">
    <source>
        <dbReference type="ARBA" id="ARBA00022803"/>
    </source>
</evidence>
<gene>
    <name evidence="3" type="ORF">SCF082_LOCUS36510</name>
</gene>
<organism evidence="3 4">
    <name type="scientific">Durusdinium trenchii</name>
    <dbReference type="NCBI Taxonomy" id="1381693"/>
    <lineage>
        <taxon>Eukaryota</taxon>
        <taxon>Sar</taxon>
        <taxon>Alveolata</taxon>
        <taxon>Dinophyceae</taxon>
        <taxon>Suessiales</taxon>
        <taxon>Symbiodiniaceae</taxon>
        <taxon>Durusdinium</taxon>
    </lineage>
</organism>
<dbReference type="PANTHER" id="PTHR45831">
    <property type="entry name" value="LD24721P"/>
    <property type="match status" value="1"/>
</dbReference>
<proteinExistence type="predicted"/>
<dbReference type="Proteomes" id="UP001642464">
    <property type="component" value="Unassembled WGS sequence"/>
</dbReference>
<dbReference type="EMBL" id="CAXAMM010036113">
    <property type="protein sequence ID" value="CAK9075303.1"/>
    <property type="molecule type" value="Genomic_DNA"/>
</dbReference>
<dbReference type="InterPro" id="IPR019734">
    <property type="entry name" value="TPR_rpt"/>
</dbReference>
<protein>
    <submittedName>
        <fullName evidence="3">Protein TOM71 (71 kDa mitochondrial outer membrane protein)</fullName>
    </submittedName>
</protein>
<dbReference type="PANTHER" id="PTHR45831:SF2">
    <property type="entry name" value="LD24721P"/>
    <property type="match status" value="1"/>
</dbReference>
<dbReference type="InterPro" id="IPR011990">
    <property type="entry name" value="TPR-like_helical_dom_sf"/>
</dbReference>
<evidence type="ECO:0000256" key="1">
    <source>
        <dbReference type="ARBA" id="ARBA00022737"/>
    </source>
</evidence>
<keyword evidence="2" id="KW-0802">TPR repeat</keyword>
<dbReference type="InterPro" id="IPR047150">
    <property type="entry name" value="SGT"/>
</dbReference>
<name>A0ABP0PI36_9DINO</name>
<keyword evidence="1" id="KW-0677">Repeat</keyword>
<accession>A0ABP0PI36</accession>
<keyword evidence="4" id="KW-1185">Reference proteome</keyword>